<name>A0A2T5G8H4_9BACL</name>
<evidence type="ECO:0000256" key="1">
    <source>
        <dbReference type="SAM" id="MobiDB-lite"/>
    </source>
</evidence>
<organism evidence="2 3">
    <name type="scientific">Brockia lithotrophica</name>
    <dbReference type="NCBI Taxonomy" id="933949"/>
    <lineage>
        <taxon>Bacteria</taxon>
        <taxon>Bacillati</taxon>
        <taxon>Bacillota</taxon>
        <taxon>Bacilli</taxon>
        <taxon>Bacillales</taxon>
        <taxon>Bacillales Family X. Incertae Sedis</taxon>
        <taxon>Brockia</taxon>
    </lineage>
</organism>
<dbReference type="PANTHER" id="PTHR41302:SF2">
    <property type="entry name" value="PRESPORE SPECIFIC TRANSCRIPTIONAL ACTIVATOR RSFA"/>
    <property type="match status" value="1"/>
</dbReference>
<proteinExistence type="predicted"/>
<dbReference type="EMBL" id="PEBW01000002">
    <property type="protein sequence ID" value="PTQ52473.1"/>
    <property type="molecule type" value="Genomic_DNA"/>
</dbReference>
<feature type="region of interest" description="Disordered" evidence="1">
    <location>
        <begin position="124"/>
        <end position="238"/>
    </location>
</feature>
<protein>
    <submittedName>
        <fullName evidence="2">Prespore specific transcriptional activator RsfA</fullName>
    </submittedName>
</protein>
<accession>A0A2T5G8H4</accession>
<dbReference type="AlphaFoldDB" id="A0A2T5G8H4"/>
<sequence>MGSGQKRMRRPRFDAWTPEEDRLLAEIVLSSVRRGKTQKAGIEEAAKRLNRSFSAASYRWNRFVRKEYEQELSALRRKVRSKSTPPPLTSVSWDRETLSSFLENLQRIAALLDEVRGLLLDLSSSRDSGVSDKASPSGASAEKTPCEAAEKGRRSLSRRKSEKEGERRPVGRRAKLDAGGSSPKEEKRREPAPYAGEGGREKKGAHPSPGFSGRAPGPPDEKADALIPILEALRDLED</sequence>
<gene>
    <name evidence="2" type="ORF">BLITH_0652</name>
</gene>
<evidence type="ECO:0000313" key="2">
    <source>
        <dbReference type="EMBL" id="PTQ52473.1"/>
    </source>
</evidence>
<dbReference type="PANTHER" id="PTHR41302">
    <property type="entry name" value="PRESPORE-SPECIFIC TRANSCRIPTIONAL REGULATOR RSFA-RELATED"/>
    <property type="match status" value="1"/>
</dbReference>
<dbReference type="InterPro" id="IPR014243">
    <property type="entry name" value="RsfA-like"/>
</dbReference>
<feature type="compositionally biased region" description="Basic and acidic residues" evidence="1">
    <location>
        <begin position="144"/>
        <end position="169"/>
    </location>
</feature>
<reference evidence="2 3" key="1">
    <citation type="submission" date="2017-08" db="EMBL/GenBank/DDBJ databases">
        <title>Burning lignite coal seam in the remote Altai Mountains harbors a hydrogen-driven thermophilic microbial community.</title>
        <authorList>
            <person name="Kadnikov V.V."/>
            <person name="Mardanov A.V."/>
            <person name="Ivasenko D."/>
            <person name="Beletsky A.V."/>
            <person name="Karnachuk O.V."/>
            <person name="Ravin N.V."/>
        </authorList>
    </citation>
    <scope>NUCLEOTIDE SEQUENCE [LARGE SCALE GENOMIC DNA]</scope>
    <source>
        <strain evidence="2">AL31</strain>
    </source>
</reference>
<dbReference type="Proteomes" id="UP000244016">
    <property type="component" value="Unassembled WGS sequence"/>
</dbReference>
<evidence type="ECO:0000313" key="3">
    <source>
        <dbReference type="Proteomes" id="UP000244016"/>
    </source>
</evidence>
<comment type="caution">
    <text evidence="2">The sequence shown here is derived from an EMBL/GenBank/DDBJ whole genome shotgun (WGS) entry which is preliminary data.</text>
</comment>